<evidence type="ECO:0000313" key="1">
    <source>
        <dbReference type="EMBL" id="MBE5036938.1"/>
    </source>
</evidence>
<keyword evidence="2" id="KW-1185">Reference proteome</keyword>
<sequence>MTEQQFDREYLDAIQAAPERSDREYRALVKYMQGSTAIHHGEYVRTCLLPKIFTESTFARFAADIRVLYGIFRKVMDAYFADPSYRALFGFDARTEELILRSHHAESMLPMARIDFFYNEETGDYKFCEFNTDGSSAMNEDRELHNAQRLSTVYRAFTAAHSTRTCELFDSWVDAFVGVWKRVRKTDHLPRVAIVDFMECGTVNEFGIFREHFEQKGLQAEVCDVRELQYKDGRLLGKSGLPVDAIYRRAVTSDILDHYDQSSALLDAVRDDAVLLVGDFHTQLVHNKTIFRVLQHPATLALLTPEEQAYVHAHVPVTMSFAKADPEQVIREKDAWILKPLDSYGSRGVYAGVEYDAEGWRQAVESITDREGYLLQEFYMPYVTENYGFLGDSFQKARYYNLTGVYVYDGTAQGVYSRVSLTPIISSQYSEKTLPTLIVKA</sequence>
<organism evidence="1 2">
    <name type="scientific">Gemmiger gallinarum</name>
    <dbReference type="NCBI Taxonomy" id="2779354"/>
    <lineage>
        <taxon>Bacteria</taxon>
        <taxon>Bacillati</taxon>
        <taxon>Bacillota</taxon>
        <taxon>Clostridia</taxon>
        <taxon>Eubacteriales</taxon>
        <taxon>Gemmiger</taxon>
    </lineage>
</organism>
<dbReference type="Proteomes" id="UP000768567">
    <property type="component" value="Unassembled WGS sequence"/>
</dbReference>
<dbReference type="RefSeq" id="WP_193500208.1">
    <property type="nucleotide sequence ID" value="NZ_JADCKC010000001.1"/>
</dbReference>
<proteinExistence type="predicted"/>
<gene>
    <name evidence="1" type="ORF">INF35_03960</name>
</gene>
<evidence type="ECO:0000313" key="2">
    <source>
        <dbReference type="Proteomes" id="UP000768567"/>
    </source>
</evidence>
<accession>A0ABR9R1D3</accession>
<protein>
    <submittedName>
        <fullName evidence="1">Glutathionylspermidine synthase family protein</fullName>
    </submittedName>
</protein>
<dbReference type="SUPFAM" id="SSF56059">
    <property type="entry name" value="Glutathione synthetase ATP-binding domain-like"/>
    <property type="match status" value="1"/>
</dbReference>
<name>A0ABR9R1D3_9FIRM</name>
<reference evidence="1 2" key="1">
    <citation type="submission" date="2020-10" db="EMBL/GenBank/DDBJ databases">
        <title>ChiBAC.</title>
        <authorList>
            <person name="Zenner C."/>
            <person name="Hitch T.C.A."/>
            <person name="Clavel T."/>
        </authorList>
    </citation>
    <scope>NUCLEOTIDE SEQUENCE [LARGE SCALE GENOMIC DNA]</scope>
    <source>
        <strain evidence="1 2">DSM 109015</strain>
    </source>
</reference>
<dbReference type="EMBL" id="JADCKC010000001">
    <property type="protein sequence ID" value="MBE5036938.1"/>
    <property type="molecule type" value="Genomic_DNA"/>
</dbReference>
<comment type="caution">
    <text evidence="1">The sequence shown here is derived from an EMBL/GenBank/DDBJ whole genome shotgun (WGS) entry which is preliminary data.</text>
</comment>